<feature type="region of interest" description="Disordered" evidence="3">
    <location>
        <begin position="430"/>
        <end position="450"/>
    </location>
</feature>
<organism evidence="5 6">
    <name type="scientific">Smittium mucronatum</name>
    <dbReference type="NCBI Taxonomy" id="133383"/>
    <lineage>
        <taxon>Eukaryota</taxon>
        <taxon>Fungi</taxon>
        <taxon>Fungi incertae sedis</taxon>
        <taxon>Zoopagomycota</taxon>
        <taxon>Kickxellomycotina</taxon>
        <taxon>Harpellomycetes</taxon>
        <taxon>Harpellales</taxon>
        <taxon>Legeriomycetaceae</taxon>
        <taxon>Smittium</taxon>
    </lineage>
</organism>
<proteinExistence type="inferred from homology"/>
<evidence type="ECO:0000256" key="2">
    <source>
        <dbReference type="ARBA" id="ARBA00023306"/>
    </source>
</evidence>
<feature type="compositionally biased region" description="Basic and acidic residues" evidence="3">
    <location>
        <begin position="106"/>
        <end position="120"/>
    </location>
</feature>
<accession>A0A1R0H8B8</accession>
<dbReference type="AlphaFoldDB" id="A0A1R0H8B8"/>
<keyword evidence="2" id="KW-0131">Cell cycle</keyword>
<evidence type="ECO:0000313" key="6">
    <source>
        <dbReference type="Proteomes" id="UP000187455"/>
    </source>
</evidence>
<protein>
    <recommendedName>
        <fullName evidence="4">DNA replication factor Cdt1 C-terminal domain-containing protein</fullName>
    </recommendedName>
</protein>
<evidence type="ECO:0000256" key="3">
    <source>
        <dbReference type="SAM" id="MobiDB-lite"/>
    </source>
</evidence>
<dbReference type="STRING" id="133383.A0A1R0H8B8"/>
<dbReference type="Pfam" id="PF16679">
    <property type="entry name" value="CDT1_C"/>
    <property type="match status" value="1"/>
</dbReference>
<dbReference type="EMBL" id="LSSL01000132">
    <property type="protein sequence ID" value="OLY85361.1"/>
    <property type="molecule type" value="Genomic_DNA"/>
</dbReference>
<dbReference type="OrthoDB" id="341730at2759"/>
<comment type="similarity">
    <text evidence="1">Belongs to the Cdt1 family.</text>
</comment>
<sequence>MSSLQAKSPAVTLKSFLRVSKSGTASEILGDNIKRKRSDESVSETKVLDSTPVEKQSPPLKRRLRATNTPTKLQSTPVRKSARASIQKTLEKQSTGLTLSTRSTKKKVETKIIPKSDFFKPRTTHSTPKRDLNDEPKLSEERENAISIESIRNSDMDSLRKKIRDSEKNLGSRVKDLLSKIKNNLGSEPKEPESVPICGPPETCFKVSPEQESQPKEESIPKTKAIRPDQELADKILETKEIKKQLNQVRVSHILETAKTQRLEMASSFEKPIIAAPEIPKFNPVRALEHVLSFSMAQNHGFVVFHRIKKSVENSSGHLRNLGEIAFFLPDGYTIDPVRVKIGESIVESVSIGMKSSNDGLDLIDPRNMERRRNKFRLELTNFAAETYKQLGIMPADGSLSTLKSLDNVFPELPITNPVIKGLISAGVQTNPSKAQPGKSSPIEPLVSKPEKEKPITRAKQLLARIREKQRQAELSKLATKSASVDKPQLNHRLVTVVDCLNFVFGIEGTNVLPLNIVLSKLHSSLDLDGEELNNLVVELSRIVPQWLTVESVAPLSVANRIESNGPNVGKRIVRITRSISVNQVKNILNSL</sequence>
<name>A0A1R0H8B8_9FUNG</name>
<dbReference type="Gene3D" id="1.10.10.1420">
    <property type="entry name" value="DNA replication factor Cdt1, C-terminal WH domain"/>
    <property type="match status" value="1"/>
</dbReference>
<feature type="domain" description="DNA replication factor Cdt1 C-terminal" evidence="4">
    <location>
        <begin position="462"/>
        <end position="553"/>
    </location>
</feature>
<keyword evidence="6" id="KW-1185">Reference proteome</keyword>
<feature type="region of interest" description="Disordered" evidence="3">
    <location>
        <begin position="36"/>
        <end position="140"/>
    </location>
</feature>
<feature type="compositionally biased region" description="Polar residues" evidence="3">
    <location>
        <begin position="66"/>
        <end position="102"/>
    </location>
</feature>
<evidence type="ECO:0000256" key="1">
    <source>
        <dbReference type="ARBA" id="ARBA00008356"/>
    </source>
</evidence>
<evidence type="ECO:0000259" key="4">
    <source>
        <dbReference type="Pfam" id="PF16679"/>
    </source>
</evidence>
<reference evidence="5 6" key="1">
    <citation type="journal article" date="2016" name="Mol. Biol. Evol.">
        <title>Genome-Wide Survey of Gut Fungi (Harpellales) Reveals the First Horizontally Transferred Ubiquitin Gene from a Mosquito Host.</title>
        <authorList>
            <person name="Wang Y."/>
            <person name="White M.M."/>
            <person name="Kvist S."/>
            <person name="Moncalvo J.M."/>
        </authorList>
    </citation>
    <scope>NUCLEOTIDE SEQUENCE [LARGE SCALE GENOMIC DNA]</scope>
    <source>
        <strain evidence="5 6">ALG-7-W6</strain>
    </source>
</reference>
<comment type="caution">
    <text evidence="5">The sequence shown here is derived from an EMBL/GenBank/DDBJ whole genome shotgun (WGS) entry which is preliminary data.</text>
</comment>
<gene>
    <name evidence="5" type="ORF">AYI68_g451</name>
</gene>
<dbReference type="InterPro" id="IPR032054">
    <property type="entry name" value="Cdt1_C"/>
</dbReference>
<evidence type="ECO:0000313" key="5">
    <source>
        <dbReference type="EMBL" id="OLY85361.1"/>
    </source>
</evidence>
<feature type="compositionally biased region" description="Basic and acidic residues" evidence="3">
    <location>
        <begin position="128"/>
        <end position="140"/>
    </location>
</feature>
<dbReference type="InterPro" id="IPR038090">
    <property type="entry name" value="Cdt1_C_WH_dom_sf"/>
</dbReference>
<dbReference type="Proteomes" id="UP000187455">
    <property type="component" value="Unassembled WGS sequence"/>
</dbReference>